<proteinExistence type="predicted"/>
<dbReference type="Proteomes" id="UP000177407">
    <property type="component" value="Unassembled WGS sequence"/>
</dbReference>
<protein>
    <submittedName>
        <fullName evidence="2">Uncharacterized protein</fullName>
    </submittedName>
</protein>
<sequence>MLFKIFVQKIIRDAFAVSFAALVIFSFLEWQEPGFVSNYISFVLLLSLPLVFGILTVISDNK</sequence>
<dbReference type="AlphaFoldDB" id="A0A1F5S3A0"/>
<feature type="transmembrane region" description="Helical" evidence="1">
    <location>
        <begin position="12"/>
        <end position="30"/>
    </location>
</feature>
<evidence type="ECO:0000256" key="1">
    <source>
        <dbReference type="SAM" id="Phobius"/>
    </source>
</evidence>
<dbReference type="EMBL" id="MFGA01000012">
    <property type="protein sequence ID" value="OGF21180.1"/>
    <property type="molecule type" value="Genomic_DNA"/>
</dbReference>
<evidence type="ECO:0000313" key="3">
    <source>
        <dbReference type="Proteomes" id="UP000177407"/>
    </source>
</evidence>
<feature type="transmembrane region" description="Helical" evidence="1">
    <location>
        <begin position="36"/>
        <end position="58"/>
    </location>
</feature>
<keyword evidence="1" id="KW-1133">Transmembrane helix</keyword>
<name>A0A1F5S3A0_9BACT</name>
<organism evidence="2 3">
    <name type="scientific">Candidatus Falkowbacteria bacterium RIFOXYA2_FULL_38_12</name>
    <dbReference type="NCBI Taxonomy" id="1797993"/>
    <lineage>
        <taxon>Bacteria</taxon>
        <taxon>Candidatus Falkowiibacteriota</taxon>
    </lineage>
</organism>
<keyword evidence="1" id="KW-0812">Transmembrane</keyword>
<comment type="caution">
    <text evidence="2">The sequence shown here is derived from an EMBL/GenBank/DDBJ whole genome shotgun (WGS) entry which is preliminary data.</text>
</comment>
<reference evidence="2 3" key="1">
    <citation type="journal article" date="2016" name="Nat. Commun.">
        <title>Thousands of microbial genomes shed light on interconnected biogeochemical processes in an aquifer system.</title>
        <authorList>
            <person name="Anantharaman K."/>
            <person name="Brown C.T."/>
            <person name="Hug L.A."/>
            <person name="Sharon I."/>
            <person name="Castelle C.J."/>
            <person name="Probst A.J."/>
            <person name="Thomas B.C."/>
            <person name="Singh A."/>
            <person name="Wilkins M.J."/>
            <person name="Karaoz U."/>
            <person name="Brodie E.L."/>
            <person name="Williams K.H."/>
            <person name="Hubbard S.S."/>
            <person name="Banfield J.F."/>
        </authorList>
    </citation>
    <scope>NUCLEOTIDE SEQUENCE [LARGE SCALE GENOMIC DNA]</scope>
</reference>
<gene>
    <name evidence="2" type="ORF">A2257_01765</name>
</gene>
<keyword evidence="1" id="KW-0472">Membrane</keyword>
<evidence type="ECO:0000313" key="2">
    <source>
        <dbReference type="EMBL" id="OGF21180.1"/>
    </source>
</evidence>
<accession>A0A1F5S3A0</accession>